<sequence length="165" mass="17853">MTRLPSIRRLAAAAAGALLATSLSAQSARDVTGPSVYVPIANEPAPRLIVDPPLAEGLPLGVFWAQYRVENLRIVPVFGPGAAQTSPRVGHLHITVDDLPWWWADPSGTNTIDIAGFTPGEHKVKIELVDPNHNVYPGQVVTLTFTIPEYDRAKVHPHAPPLPRK</sequence>
<protein>
    <recommendedName>
        <fullName evidence="4">DUF4399 domain-containing protein</fullName>
    </recommendedName>
</protein>
<dbReference type="InterPro" id="IPR046133">
    <property type="entry name" value="DUF6130"/>
</dbReference>
<comment type="caution">
    <text evidence="2">The sequence shown here is derived from an EMBL/GenBank/DDBJ whole genome shotgun (WGS) entry which is preliminary data.</text>
</comment>
<proteinExistence type="predicted"/>
<organism evidence="2 3">
    <name type="scientific">Ramlibacter montanisoli</name>
    <dbReference type="NCBI Taxonomy" id="2732512"/>
    <lineage>
        <taxon>Bacteria</taxon>
        <taxon>Pseudomonadati</taxon>
        <taxon>Pseudomonadota</taxon>
        <taxon>Betaproteobacteria</taxon>
        <taxon>Burkholderiales</taxon>
        <taxon>Comamonadaceae</taxon>
        <taxon>Ramlibacter</taxon>
    </lineage>
</organism>
<dbReference type="Proteomes" id="UP000552954">
    <property type="component" value="Unassembled WGS sequence"/>
</dbReference>
<feature type="chain" id="PRO_5032691281" description="DUF4399 domain-containing protein" evidence="1">
    <location>
        <begin position="28"/>
        <end position="165"/>
    </location>
</feature>
<evidence type="ECO:0008006" key="4">
    <source>
        <dbReference type="Google" id="ProtNLM"/>
    </source>
</evidence>
<keyword evidence="1" id="KW-0732">Signal</keyword>
<evidence type="ECO:0000256" key="1">
    <source>
        <dbReference type="SAM" id="SignalP"/>
    </source>
</evidence>
<name>A0A849K0C9_9BURK</name>
<dbReference type="Pfam" id="PF19625">
    <property type="entry name" value="DUF6130"/>
    <property type="match status" value="1"/>
</dbReference>
<reference evidence="2 3" key="2">
    <citation type="submission" date="2020-06" db="EMBL/GenBank/DDBJ databases">
        <title>Ramlibacter rhizophilus sp. nov., isolated from rhizosphere soil of national flower Mugunghwa from South Korea.</title>
        <authorList>
            <person name="Zheng-Fei Y."/>
            <person name="Huan T."/>
        </authorList>
    </citation>
    <scope>NUCLEOTIDE SEQUENCE [LARGE SCALE GENOMIC DNA]</scope>
    <source>
        <strain evidence="2 3">B156</strain>
    </source>
</reference>
<keyword evidence="3" id="KW-1185">Reference proteome</keyword>
<feature type="signal peptide" evidence="1">
    <location>
        <begin position="1"/>
        <end position="27"/>
    </location>
</feature>
<reference evidence="2 3" key="1">
    <citation type="submission" date="2020-05" db="EMBL/GenBank/DDBJ databases">
        <authorList>
            <person name="Khan S.A."/>
            <person name="Jeon C.O."/>
            <person name="Chun B.H."/>
        </authorList>
    </citation>
    <scope>NUCLEOTIDE SEQUENCE [LARGE SCALE GENOMIC DNA]</scope>
    <source>
        <strain evidence="2 3">B156</strain>
    </source>
</reference>
<accession>A0A849K0C9</accession>
<dbReference type="EMBL" id="JABFCS010000001">
    <property type="protein sequence ID" value="NNU41988.1"/>
    <property type="molecule type" value="Genomic_DNA"/>
</dbReference>
<evidence type="ECO:0000313" key="2">
    <source>
        <dbReference type="EMBL" id="NNU41988.1"/>
    </source>
</evidence>
<gene>
    <name evidence="2" type="ORF">HK415_00650</name>
</gene>
<dbReference type="RefSeq" id="WP_171556397.1">
    <property type="nucleotide sequence ID" value="NZ_JABFCS010000001.1"/>
</dbReference>
<evidence type="ECO:0000313" key="3">
    <source>
        <dbReference type="Proteomes" id="UP000552954"/>
    </source>
</evidence>
<dbReference type="AlphaFoldDB" id="A0A849K0C9"/>